<reference evidence="1 2" key="1">
    <citation type="submission" date="2018-04" db="EMBL/GenBank/DDBJ databases">
        <authorList>
            <person name="Vogel A."/>
        </authorList>
    </citation>
    <scope>NUCLEOTIDE SEQUENCE [LARGE SCALE GENOMIC DNA]</scope>
</reference>
<keyword evidence="2" id="KW-1185">Reference proteome</keyword>
<sequence length="450" mass="50904">MVPQPTHRPQAGANVTRPNQRSRFAATGLIDADHVPPLLEIAYAYPLHTVPSRDVNTYVPDSQMMFHVLGLCDQLMVSTARFTQGCPPWLPVVSQLYTSILWITHILKVQVNAGYGFHFRALLDDLFALQLDQCMIPGPLVPFFQSVTAVHGPHPWIGDITPILPPYVHLWEPNQQSIGENFSHQVPFPALMLDQLFLFATAQADDPEESLYQTFKWYNNTFALDFGKSPRSYYLGPQMCCSPYVSQRKFDAARRFWSQHIRTYARTDLSRGSLPLDSYHKFLGLKTQRGAPQTSWFSQVSQAMQVYCQYFSESTALASISTTGTGASAVFGKPIADNAVSGWLHPNDDHLIGFPSTRTTPLRAMPDELVMCFQHSHHGIDERAETYAIVSHTNIDWAGIRRGAPHRVDIQQRRLNRSGGYWDRDPHRFSGPVSLANQYNQCIVSVYHRQ</sequence>
<name>A0A484N3L4_9ASTE</name>
<proteinExistence type="predicted"/>
<evidence type="ECO:0000313" key="1">
    <source>
        <dbReference type="EMBL" id="VFQ95660.1"/>
    </source>
</evidence>
<evidence type="ECO:0000313" key="2">
    <source>
        <dbReference type="Proteomes" id="UP000595140"/>
    </source>
</evidence>
<dbReference type="Proteomes" id="UP000595140">
    <property type="component" value="Unassembled WGS sequence"/>
</dbReference>
<dbReference type="EMBL" id="OOIL02005600">
    <property type="protein sequence ID" value="VFQ95660.1"/>
    <property type="molecule type" value="Genomic_DNA"/>
</dbReference>
<protein>
    <submittedName>
        <fullName evidence="1">Uncharacterized protein</fullName>
    </submittedName>
</protein>
<organism evidence="1 2">
    <name type="scientific">Cuscuta campestris</name>
    <dbReference type="NCBI Taxonomy" id="132261"/>
    <lineage>
        <taxon>Eukaryota</taxon>
        <taxon>Viridiplantae</taxon>
        <taxon>Streptophyta</taxon>
        <taxon>Embryophyta</taxon>
        <taxon>Tracheophyta</taxon>
        <taxon>Spermatophyta</taxon>
        <taxon>Magnoliopsida</taxon>
        <taxon>eudicotyledons</taxon>
        <taxon>Gunneridae</taxon>
        <taxon>Pentapetalae</taxon>
        <taxon>asterids</taxon>
        <taxon>lamiids</taxon>
        <taxon>Solanales</taxon>
        <taxon>Convolvulaceae</taxon>
        <taxon>Cuscuteae</taxon>
        <taxon>Cuscuta</taxon>
        <taxon>Cuscuta subgen. Grammica</taxon>
        <taxon>Cuscuta sect. Cleistogrammica</taxon>
    </lineage>
</organism>
<gene>
    <name evidence="1" type="ORF">CCAM_LOCUS37436</name>
</gene>
<dbReference type="AlphaFoldDB" id="A0A484N3L4"/>
<dbReference type="OrthoDB" id="1025001at2759"/>
<accession>A0A484N3L4</accession>